<name>A0ABR6FL09_9BURK</name>
<feature type="region of interest" description="Disordered" evidence="1">
    <location>
        <begin position="21"/>
        <end position="42"/>
    </location>
</feature>
<evidence type="ECO:0000256" key="1">
    <source>
        <dbReference type="SAM" id="MobiDB-lite"/>
    </source>
</evidence>
<dbReference type="RefSeq" id="WP_133253614.1">
    <property type="nucleotide sequence ID" value="NZ_JACHVZ010000005.1"/>
</dbReference>
<evidence type="ECO:0000313" key="2">
    <source>
        <dbReference type="EMBL" id="MBB2927495.1"/>
    </source>
</evidence>
<protein>
    <submittedName>
        <fullName evidence="2">Uncharacterized protein</fullName>
    </submittedName>
</protein>
<evidence type="ECO:0000313" key="3">
    <source>
        <dbReference type="Proteomes" id="UP000533533"/>
    </source>
</evidence>
<comment type="caution">
    <text evidence="2">The sequence shown here is derived from an EMBL/GenBank/DDBJ whole genome shotgun (WGS) entry which is preliminary data.</text>
</comment>
<gene>
    <name evidence="2" type="ORF">FHX59_001915</name>
</gene>
<organism evidence="2 3">
    <name type="scientific">Paraburkholderia silvatlantica</name>
    <dbReference type="NCBI Taxonomy" id="321895"/>
    <lineage>
        <taxon>Bacteria</taxon>
        <taxon>Pseudomonadati</taxon>
        <taxon>Pseudomonadota</taxon>
        <taxon>Betaproteobacteria</taxon>
        <taxon>Burkholderiales</taxon>
        <taxon>Burkholderiaceae</taxon>
        <taxon>Paraburkholderia</taxon>
    </lineage>
</organism>
<dbReference type="EMBL" id="JACHVZ010000005">
    <property type="protein sequence ID" value="MBB2927495.1"/>
    <property type="molecule type" value="Genomic_DNA"/>
</dbReference>
<dbReference type="Proteomes" id="UP000533533">
    <property type="component" value="Unassembled WGS sequence"/>
</dbReference>
<sequence length="94" mass="10359">MPHLLSARLLDVRHIPAFVRQRTKEREAGNANASPGPPLPRQRCGAIAASAAEFERLGTQPADLSGQCFVPQVHIESHLPIVQTIRHDRHHSCS</sequence>
<keyword evidence="3" id="KW-1185">Reference proteome</keyword>
<proteinExistence type="predicted"/>
<reference evidence="2 3" key="1">
    <citation type="submission" date="2020-08" db="EMBL/GenBank/DDBJ databases">
        <title>Genomic Encyclopedia of Type Strains, Phase IV (KMG-V): Genome sequencing to study the core and pangenomes of soil and plant-associated prokaryotes.</title>
        <authorList>
            <person name="Whitman W."/>
        </authorList>
    </citation>
    <scope>NUCLEOTIDE SEQUENCE [LARGE SCALE GENOMIC DNA]</scope>
    <source>
        <strain evidence="2 3">SRMrh-85</strain>
    </source>
</reference>
<accession>A0ABR6FL09</accession>